<evidence type="ECO:0000313" key="1">
    <source>
        <dbReference type="EMBL" id="KKN28380.1"/>
    </source>
</evidence>
<proteinExistence type="predicted"/>
<organism evidence="1">
    <name type="scientific">marine sediment metagenome</name>
    <dbReference type="NCBI Taxonomy" id="412755"/>
    <lineage>
        <taxon>unclassified sequences</taxon>
        <taxon>metagenomes</taxon>
        <taxon>ecological metagenomes</taxon>
    </lineage>
</organism>
<comment type="caution">
    <text evidence="1">The sequence shown here is derived from an EMBL/GenBank/DDBJ whole genome shotgun (WGS) entry which is preliminary data.</text>
</comment>
<accession>A0A0F9P985</accession>
<dbReference type="EMBL" id="LAZR01002570">
    <property type="protein sequence ID" value="KKN28380.1"/>
    <property type="molecule type" value="Genomic_DNA"/>
</dbReference>
<name>A0A0F9P985_9ZZZZ</name>
<gene>
    <name evidence="1" type="ORF">LCGC14_0855060</name>
</gene>
<reference evidence="1" key="1">
    <citation type="journal article" date="2015" name="Nature">
        <title>Complex archaea that bridge the gap between prokaryotes and eukaryotes.</title>
        <authorList>
            <person name="Spang A."/>
            <person name="Saw J.H."/>
            <person name="Jorgensen S.L."/>
            <person name="Zaremba-Niedzwiedzka K."/>
            <person name="Martijn J."/>
            <person name="Lind A.E."/>
            <person name="van Eijk R."/>
            <person name="Schleper C."/>
            <person name="Guy L."/>
            <person name="Ettema T.J."/>
        </authorList>
    </citation>
    <scope>NUCLEOTIDE SEQUENCE</scope>
</reference>
<protein>
    <submittedName>
        <fullName evidence="1">Uncharacterized protein</fullName>
    </submittedName>
</protein>
<sequence length="120" mass="14301">MAYIIYKCKTRFCRETLYTKDHALQHYMGSLSKREALGKGKIHFDYEMTFVFEEKDILKARPDFFDDKIEEKAKIKCPFCNGELKIINYAFTDEKDLIDLNQCELCDKFIQLTIMDEDDE</sequence>
<dbReference type="AlphaFoldDB" id="A0A0F9P985"/>